<dbReference type="PIRSF" id="PIRSF002741">
    <property type="entry name" value="MppA"/>
    <property type="match status" value="1"/>
</dbReference>
<proteinExistence type="predicted"/>
<evidence type="ECO:0000259" key="2">
    <source>
        <dbReference type="Pfam" id="PF00496"/>
    </source>
</evidence>
<dbReference type="Gene3D" id="3.10.105.10">
    <property type="entry name" value="Dipeptide-binding Protein, Domain 3"/>
    <property type="match status" value="1"/>
</dbReference>
<evidence type="ECO:0000313" key="4">
    <source>
        <dbReference type="Proteomes" id="UP000487268"/>
    </source>
</evidence>
<keyword evidence="4" id="KW-1185">Reference proteome</keyword>
<feature type="chain" id="PRO_5038582045" evidence="1">
    <location>
        <begin position="26"/>
        <end position="549"/>
    </location>
</feature>
<comment type="caution">
    <text evidence="3">The sequence shown here is derived from an EMBL/GenBank/DDBJ whole genome shotgun (WGS) entry which is preliminary data.</text>
</comment>
<sequence length="549" mass="60289">MYRSDRPATRAVLLALTAALPLALAACGGGTDGKAAADGGAPVDGGKLVFAVNSEPLALDPHTSPQDVTAIFTRPVLDSLVALDSAGTVKPWLATSWKLSPDQRSYTFTLRRDVTFSDGTPFDAAAVKANLDHIVDPKTKSQLAASQFGPYKGTDVVDRYTARVNFAKPHSPFLNVLSTVFFGMESPAELRKGPQAQASAIVGTGPFIMERYTPHQGITYRRNPAYKWSSPNAAHQGPARLAQLEIKMLLEDSVRYGALTSGQVNAITAVPPANLRLADRDKRLRVERVPAGTYSYFPNTTNGIFTDAKVRDAFRSAVDFRTLVGSLYFGAFKKAYSPLSPQAPGYDKATETQWGYDPAKAARLLDEAGWTARDGQGYRTKNGHRLTVRWPILRALDRESRATLAEQVQAEVKKLGFEVQLQNVTFNEYLVKYGKADYDLLDYSMRADADSLRSLFDTSNITKGPRLTQNAARYSDKEVDGWFQQALASSDQAKRLALYTQVQHKVTEQAVVFPVYVQSVLLGRSTRVHGIGFDTQSFPLFQDAWITRG</sequence>
<dbReference type="GO" id="GO:1904680">
    <property type="term" value="F:peptide transmembrane transporter activity"/>
    <property type="evidence" value="ECO:0007669"/>
    <property type="project" value="TreeGrafter"/>
</dbReference>
<dbReference type="SUPFAM" id="SSF53850">
    <property type="entry name" value="Periplasmic binding protein-like II"/>
    <property type="match status" value="1"/>
</dbReference>
<dbReference type="GO" id="GO:0043190">
    <property type="term" value="C:ATP-binding cassette (ABC) transporter complex"/>
    <property type="evidence" value="ECO:0007669"/>
    <property type="project" value="InterPro"/>
</dbReference>
<dbReference type="EMBL" id="WEGH01000003">
    <property type="protein sequence ID" value="MQY06287.1"/>
    <property type="molecule type" value="Genomic_DNA"/>
</dbReference>
<dbReference type="GO" id="GO:0015833">
    <property type="term" value="P:peptide transport"/>
    <property type="evidence" value="ECO:0007669"/>
    <property type="project" value="TreeGrafter"/>
</dbReference>
<accession>A0A7K0BYM6</accession>
<name>A0A7K0BYM6_9ACTN</name>
<reference evidence="3 4" key="1">
    <citation type="submission" date="2019-10" db="EMBL/GenBank/DDBJ databases">
        <title>Actinomadura rubteroloni sp. nov. and Actinomadura macrotermitis sp. nov., isolated from the gut of fungus growing-termite Macrotermes natalensis.</title>
        <authorList>
            <person name="Benndorf R."/>
            <person name="Martin K."/>
            <person name="Kuefner M."/>
            <person name="De Beer W."/>
            <person name="Kaster A.-K."/>
            <person name="Vollmers J."/>
            <person name="Poulsen M."/>
            <person name="Beemelmanns C."/>
        </authorList>
    </citation>
    <scope>NUCLEOTIDE SEQUENCE [LARGE SCALE GENOMIC DNA]</scope>
    <source>
        <strain evidence="3 4">RB68</strain>
    </source>
</reference>
<dbReference type="RefSeq" id="WP_328594561.1">
    <property type="nucleotide sequence ID" value="NZ_WEGH01000003.1"/>
</dbReference>
<dbReference type="Gene3D" id="3.40.190.10">
    <property type="entry name" value="Periplasmic binding protein-like II"/>
    <property type="match status" value="1"/>
</dbReference>
<dbReference type="InterPro" id="IPR000914">
    <property type="entry name" value="SBP_5_dom"/>
</dbReference>
<dbReference type="Proteomes" id="UP000487268">
    <property type="component" value="Unassembled WGS sequence"/>
</dbReference>
<dbReference type="GO" id="GO:0042597">
    <property type="term" value="C:periplasmic space"/>
    <property type="evidence" value="ECO:0007669"/>
    <property type="project" value="UniProtKB-ARBA"/>
</dbReference>
<dbReference type="PROSITE" id="PS51257">
    <property type="entry name" value="PROKAR_LIPOPROTEIN"/>
    <property type="match status" value="1"/>
</dbReference>
<dbReference type="PANTHER" id="PTHR30290">
    <property type="entry name" value="PERIPLASMIC BINDING COMPONENT OF ABC TRANSPORTER"/>
    <property type="match status" value="1"/>
</dbReference>
<evidence type="ECO:0000256" key="1">
    <source>
        <dbReference type="SAM" id="SignalP"/>
    </source>
</evidence>
<protein>
    <submittedName>
        <fullName evidence="3">Glutathione-binding protein GsiB</fullName>
    </submittedName>
</protein>
<dbReference type="CDD" id="cd08492">
    <property type="entry name" value="PBP2_NikA_DppA_OppA_like_15"/>
    <property type="match status" value="1"/>
</dbReference>
<evidence type="ECO:0000313" key="3">
    <source>
        <dbReference type="EMBL" id="MQY06287.1"/>
    </source>
</evidence>
<organism evidence="3 4">
    <name type="scientific">Actinomadura macrotermitis</name>
    <dbReference type="NCBI Taxonomy" id="2585200"/>
    <lineage>
        <taxon>Bacteria</taxon>
        <taxon>Bacillati</taxon>
        <taxon>Actinomycetota</taxon>
        <taxon>Actinomycetes</taxon>
        <taxon>Streptosporangiales</taxon>
        <taxon>Thermomonosporaceae</taxon>
        <taxon>Actinomadura</taxon>
    </lineage>
</organism>
<feature type="signal peptide" evidence="1">
    <location>
        <begin position="1"/>
        <end position="25"/>
    </location>
</feature>
<dbReference type="AlphaFoldDB" id="A0A7K0BYM6"/>
<dbReference type="InterPro" id="IPR039424">
    <property type="entry name" value="SBP_5"/>
</dbReference>
<gene>
    <name evidence="3" type="primary">gsiB_1</name>
    <name evidence="3" type="ORF">ACRB68_43750</name>
</gene>
<dbReference type="InterPro" id="IPR030678">
    <property type="entry name" value="Peptide/Ni-bd"/>
</dbReference>
<feature type="domain" description="Solute-binding protein family 5" evidence="2">
    <location>
        <begin position="88"/>
        <end position="450"/>
    </location>
</feature>
<dbReference type="Pfam" id="PF00496">
    <property type="entry name" value="SBP_bac_5"/>
    <property type="match status" value="1"/>
</dbReference>
<keyword evidence="1" id="KW-0732">Signal</keyword>